<comment type="caution">
    <text evidence="2">The sequence shown here is derived from an EMBL/GenBank/DDBJ whole genome shotgun (WGS) entry which is preliminary data.</text>
</comment>
<sequence>MHETLSNIQPGYHETVEIIPTEQHLAVFEELSKKIPIEDESDELYVNGEVIEYSYQESNSETEVKDNPVHEGYRDSNSNTNVCTIHPFNL</sequence>
<dbReference type="AlphaFoldDB" id="A0A4Y2BZD3"/>
<keyword evidence="4" id="KW-1185">Reference proteome</keyword>
<dbReference type="Proteomes" id="UP000499080">
    <property type="component" value="Unassembled WGS sequence"/>
</dbReference>
<evidence type="ECO:0000256" key="1">
    <source>
        <dbReference type="SAM" id="MobiDB-lite"/>
    </source>
</evidence>
<evidence type="ECO:0000313" key="2">
    <source>
        <dbReference type="EMBL" id="GBL96706.1"/>
    </source>
</evidence>
<gene>
    <name evidence="3" type="ORF">AVEN_180248_1</name>
    <name evidence="2" type="ORF">AVEN_268941_1</name>
</gene>
<evidence type="ECO:0000313" key="4">
    <source>
        <dbReference type="Proteomes" id="UP000499080"/>
    </source>
</evidence>
<organism evidence="2 4">
    <name type="scientific">Araneus ventricosus</name>
    <name type="common">Orbweaver spider</name>
    <name type="synonym">Epeira ventricosa</name>
    <dbReference type="NCBI Taxonomy" id="182803"/>
    <lineage>
        <taxon>Eukaryota</taxon>
        <taxon>Metazoa</taxon>
        <taxon>Ecdysozoa</taxon>
        <taxon>Arthropoda</taxon>
        <taxon>Chelicerata</taxon>
        <taxon>Arachnida</taxon>
        <taxon>Araneae</taxon>
        <taxon>Araneomorphae</taxon>
        <taxon>Entelegynae</taxon>
        <taxon>Araneoidea</taxon>
        <taxon>Araneidae</taxon>
        <taxon>Araneus</taxon>
    </lineage>
</organism>
<protein>
    <submittedName>
        <fullName evidence="2">Uncharacterized protein</fullName>
    </submittedName>
</protein>
<feature type="region of interest" description="Disordered" evidence="1">
    <location>
        <begin position="57"/>
        <end position="80"/>
    </location>
</feature>
<proteinExistence type="predicted"/>
<name>A0A4Y2BZD3_ARAVE</name>
<accession>A0A4Y2BZD3</accession>
<evidence type="ECO:0000313" key="3">
    <source>
        <dbReference type="EMBL" id="GBL96885.1"/>
    </source>
</evidence>
<feature type="compositionally biased region" description="Basic and acidic residues" evidence="1">
    <location>
        <begin position="62"/>
        <end position="74"/>
    </location>
</feature>
<dbReference type="EMBL" id="BGPR01237170">
    <property type="protein sequence ID" value="GBL96885.1"/>
    <property type="molecule type" value="Genomic_DNA"/>
</dbReference>
<dbReference type="EMBL" id="BGPR01237120">
    <property type="protein sequence ID" value="GBL96706.1"/>
    <property type="molecule type" value="Genomic_DNA"/>
</dbReference>
<reference evidence="2 4" key="1">
    <citation type="journal article" date="2019" name="Sci. Rep.">
        <title>Orb-weaving spider Araneus ventricosus genome elucidates the spidroin gene catalogue.</title>
        <authorList>
            <person name="Kono N."/>
            <person name="Nakamura H."/>
            <person name="Ohtoshi R."/>
            <person name="Moran D.A.P."/>
            <person name="Shinohara A."/>
            <person name="Yoshida Y."/>
            <person name="Fujiwara M."/>
            <person name="Mori M."/>
            <person name="Tomita M."/>
            <person name="Arakawa K."/>
        </authorList>
    </citation>
    <scope>NUCLEOTIDE SEQUENCE [LARGE SCALE GENOMIC DNA]</scope>
</reference>